<comment type="caution">
    <text evidence="2">The sequence shown here is derived from an EMBL/GenBank/DDBJ whole genome shotgun (WGS) entry which is preliminary data.</text>
</comment>
<organism evidence="2 3">
    <name type="scientific">Streptomyces nojiriensis</name>
    <dbReference type="NCBI Taxonomy" id="66374"/>
    <lineage>
        <taxon>Bacteria</taxon>
        <taxon>Bacillati</taxon>
        <taxon>Actinomycetota</taxon>
        <taxon>Actinomycetes</taxon>
        <taxon>Kitasatosporales</taxon>
        <taxon>Streptomycetaceae</taxon>
        <taxon>Streptomyces</taxon>
    </lineage>
</organism>
<sequence length="127" mass="13066">MRAEAGGGPARPARPRCRPPGGTPPGRRLCAALSADSGASFQLPPGRGGALGHHAKEQAMTQISAADAELKKSLAMAGDAGTKTWQVSIQPNAELAAHFLNINPPQGAGEATIAPRPDGRFDVFYLS</sequence>
<dbReference type="EMBL" id="BNEC01000005">
    <property type="protein sequence ID" value="GHI68848.1"/>
    <property type="molecule type" value="Genomic_DNA"/>
</dbReference>
<evidence type="ECO:0000256" key="1">
    <source>
        <dbReference type="SAM" id="MobiDB-lite"/>
    </source>
</evidence>
<protein>
    <submittedName>
        <fullName evidence="2">Uncharacterized protein</fullName>
    </submittedName>
</protein>
<dbReference type="Proteomes" id="UP000613974">
    <property type="component" value="Unassembled WGS sequence"/>
</dbReference>
<gene>
    <name evidence="2" type="ORF">Snoj_27660</name>
</gene>
<accession>A0ABQ3SL29</accession>
<reference evidence="3" key="1">
    <citation type="submission" date="2023-07" db="EMBL/GenBank/DDBJ databases">
        <title>Whole genome shotgun sequence of Streptomyces nojiriensis NBRC 13794.</title>
        <authorList>
            <person name="Komaki H."/>
            <person name="Tamura T."/>
        </authorList>
    </citation>
    <scope>NUCLEOTIDE SEQUENCE [LARGE SCALE GENOMIC DNA]</scope>
    <source>
        <strain evidence="3">NBRC 13794</strain>
    </source>
</reference>
<evidence type="ECO:0000313" key="2">
    <source>
        <dbReference type="EMBL" id="GHI68848.1"/>
    </source>
</evidence>
<name>A0ABQ3SL29_9ACTN</name>
<feature type="region of interest" description="Disordered" evidence="1">
    <location>
        <begin position="1"/>
        <end position="28"/>
    </location>
</feature>
<proteinExistence type="predicted"/>
<keyword evidence="3" id="KW-1185">Reference proteome</keyword>
<evidence type="ECO:0000313" key="3">
    <source>
        <dbReference type="Proteomes" id="UP000613974"/>
    </source>
</evidence>